<proteinExistence type="predicted"/>
<comment type="caution">
    <text evidence="3">The sequence shown here is derived from an EMBL/GenBank/DDBJ whole genome shotgun (WGS) entry which is preliminary data.</text>
</comment>
<dbReference type="KEGG" id="xcw:J162_00429"/>
<sequence length="270" mass="29680">MQQLQTKLSKGSPQTDTYSPPVTTRSVKRLTSTALEVVQCRFSNDIAAMHLRHLVLPCLDPGLTLRFYRDVLQLPVHGNTVRIGWSTLECVQAQHPVGSAHLAFNVAPSRFQAAAQWIGARATLLSDPHGRKHFALDGAWQSHSVYFGGPDGAVLELIARNALQDAAAGEGQFRGEELLCLSEIGLPSHNVEVVTRSLAHHFGLRPFAPPLEGIAALGDDHGLLIVVDRRRRWFPQQRQLPWADGLRISVDAPEPGLRLRDAQGWELLAA</sequence>
<dbReference type="EMBL" id="CCXZ01000177">
    <property type="protein sequence ID" value="CEG18266.1"/>
    <property type="molecule type" value="Genomic_DNA"/>
</dbReference>
<dbReference type="KEGG" id="xcm:J164_00429"/>
<keyword evidence="4" id="KW-1185">Reference proteome</keyword>
<dbReference type="KEGG" id="xcr:J163_00429"/>
<dbReference type="InterPro" id="IPR037523">
    <property type="entry name" value="VOC_core"/>
</dbReference>
<dbReference type="PROSITE" id="PS51819">
    <property type="entry name" value="VOC"/>
    <property type="match status" value="1"/>
</dbReference>
<evidence type="ECO:0000256" key="1">
    <source>
        <dbReference type="SAM" id="MobiDB-lite"/>
    </source>
</evidence>
<accession>A0A0U5FIG9</accession>
<dbReference type="InterPro" id="IPR029068">
    <property type="entry name" value="Glyas_Bleomycin-R_OHBP_Dase"/>
</dbReference>
<evidence type="ECO:0000259" key="2">
    <source>
        <dbReference type="PROSITE" id="PS51819"/>
    </source>
</evidence>
<dbReference type="KEGG" id="xcn:J169_00429"/>
<dbReference type="KEGG" id="xcu:J159_00430"/>
<dbReference type="Gene3D" id="3.10.180.10">
    <property type="entry name" value="2,3-Dihydroxybiphenyl 1,2-Dioxygenase, domain 1"/>
    <property type="match status" value="1"/>
</dbReference>
<organism evidence="3 4">
    <name type="scientific">Xanthomonas citri pv. citri</name>
    <dbReference type="NCBI Taxonomy" id="611301"/>
    <lineage>
        <taxon>Bacteria</taxon>
        <taxon>Pseudomonadati</taxon>
        <taxon>Pseudomonadota</taxon>
        <taxon>Gammaproteobacteria</taxon>
        <taxon>Lysobacterales</taxon>
        <taxon>Lysobacteraceae</taxon>
        <taxon>Xanthomonas</taxon>
    </lineage>
</organism>
<evidence type="ECO:0000313" key="3">
    <source>
        <dbReference type="EMBL" id="CEG18266.1"/>
    </source>
</evidence>
<dbReference type="Proteomes" id="UP000052230">
    <property type="component" value="Unassembled WGS sequence"/>
</dbReference>
<dbReference type="SUPFAM" id="SSF54593">
    <property type="entry name" value="Glyoxalase/Bleomycin resistance protein/Dihydroxybiphenyl dioxygenase"/>
    <property type="match status" value="1"/>
</dbReference>
<protein>
    <recommendedName>
        <fullName evidence="2">VOC domain-containing protein</fullName>
    </recommendedName>
</protein>
<feature type="region of interest" description="Disordered" evidence="1">
    <location>
        <begin position="1"/>
        <end position="23"/>
    </location>
</feature>
<dbReference type="AlphaFoldDB" id="A0A0U5FIG9"/>
<evidence type="ECO:0000313" key="4">
    <source>
        <dbReference type="Proteomes" id="UP000052230"/>
    </source>
</evidence>
<feature type="domain" description="VOC" evidence="2">
    <location>
        <begin position="50"/>
        <end position="160"/>
    </location>
</feature>
<gene>
    <name evidence="3" type="ORF">XAC3562_80005</name>
</gene>
<name>A0A0U5FIG9_XANCI</name>
<dbReference type="KEGG" id="xcf:J172_00424"/>
<reference evidence="3 4" key="1">
    <citation type="submission" date="2014-09" db="EMBL/GenBank/DDBJ databases">
        <authorList>
            <person name="Regsiter A."/>
        </authorList>
    </citation>
    <scope>NUCLEOTIDE SEQUENCE [LARGE SCALE GENOMIC DNA]</scope>
</reference>